<accession>A0ABU7C432</accession>
<evidence type="ECO:0000313" key="2">
    <source>
        <dbReference type="Proteomes" id="UP001345963"/>
    </source>
</evidence>
<evidence type="ECO:0008006" key="3">
    <source>
        <dbReference type="Google" id="ProtNLM"/>
    </source>
</evidence>
<organism evidence="1 2">
    <name type="scientific">Ataeniobius toweri</name>
    <dbReference type="NCBI Taxonomy" id="208326"/>
    <lineage>
        <taxon>Eukaryota</taxon>
        <taxon>Metazoa</taxon>
        <taxon>Chordata</taxon>
        <taxon>Craniata</taxon>
        <taxon>Vertebrata</taxon>
        <taxon>Euteleostomi</taxon>
        <taxon>Actinopterygii</taxon>
        <taxon>Neopterygii</taxon>
        <taxon>Teleostei</taxon>
        <taxon>Neoteleostei</taxon>
        <taxon>Acanthomorphata</taxon>
        <taxon>Ovalentaria</taxon>
        <taxon>Atherinomorphae</taxon>
        <taxon>Cyprinodontiformes</taxon>
        <taxon>Goodeidae</taxon>
        <taxon>Ataeniobius</taxon>
    </lineage>
</organism>
<protein>
    <recommendedName>
        <fullName evidence="3">Secreted protein</fullName>
    </recommendedName>
</protein>
<reference evidence="1 2" key="1">
    <citation type="submission" date="2021-07" db="EMBL/GenBank/DDBJ databases">
        <authorList>
            <person name="Palmer J.M."/>
        </authorList>
    </citation>
    <scope>NUCLEOTIDE SEQUENCE [LARGE SCALE GENOMIC DNA]</scope>
    <source>
        <strain evidence="1 2">AT_MEX2019</strain>
        <tissue evidence="1">Muscle</tissue>
    </source>
</reference>
<dbReference type="Proteomes" id="UP001345963">
    <property type="component" value="Unassembled WGS sequence"/>
</dbReference>
<dbReference type="EMBL" id="JAHUTI010079425">
    <property type="protein sequence ID" value="MED6257661.1"/>
    <property type="molecule type" value="Genomic_DNA"/>
</dbReference>
<evidence type="ECO:0000313" key="1">
    <source>
        <dbReference type="EMBL" id="MED6257661.1"/>
    </source>
</evidence>
<comment type="caution">
    <text evidence="1">The sequence shown here is derived from an EMBL/GenBank/DDBJ whole genome shotgun (WGS) entry which is preliminary data.</text>
</comment>
<proteinExistence type="predicted"/>
<gene>
    <name evidence="1" type="ORF">ATANTOWER_029164</name>
</gene>
<sequence>MLHLFGFTALCFTQTRLLGNRSYAEVRARETQTDVTPAANYANLACLAISYRSKYKKVETFPVCLAKK</sequence>
<name>A0ABU7C432_9TELE</name>
<keyword evidence="2" id="KW-1185">Reference proteome</keyword>